<dbReference type="EMBL" id="JAAAHW010004199">
    <property type="protein sequence ID" value="KAF9977307.1"/>
    <property type="molecule type" value="Genomic_DNA"/>
</dbReference>
<keyword evidence="2" id="KW-1185">Reference proteome</keyword>
<evidence type="ECO:0000313" key="1">
    <source>
        <dbReference type="EMBL" id="KAF9977307.1"/>
    </source>
</evidence>
<comment type="caution">
    <text evidence="1">The sequence shown here is derived from an EMBL/GenBank/DDBJ whole genome shotgun (WGS) entry which is preliminary data.</text>
</comment>
<name>A0A9P6M7P3_9FUNG</name>
<protein>
    <submittedName>
        <fullName evidence="1">Uncharacterized protein</fullName>
    </submittedName>
</protein>
<accession>A0A9P6M7P3</accession>
<gene>
    <name evidence="1" type="ORF">BGZ65_007463</name>
</gene>
<reference evidence="1" key="1">
    <citation type="journal article" date="2020" name="Fungal Divers.">
        <title>Resolving the Mortierellaceae phylogeny through synthesis of multi-gene phylogenetics and phylogenomics.</title>
        <authorList>
            <person name="Vandepol N."/>
            <person name="Liber J."/>
            <person name="Desiro A."/>
            <person name="Na H."/>
            <person name="Kennedy M."/>
            <person name="Barry K."/>
            <person name="Grigoriev I.V."/>
            <person name="Miller A.N."/>
            <person name="O'Donnell K."/>
            <person name="Stajich J.E."/>
            <person name="Bonito G."/>
        </authorList>
    </citation>
    <scope>NUCLEOTIDE SEQUENCE</scope>
    <source>
        <strain evidence="1">MES-2147</strain>
    </source>
</reference>
<organism evidence="1 2">
    <name type="scientific">Modicella reniformis</name>
    <dbReference type="NCBI Taxonomy" id="1440133"/>
    <lineage>
        <taxon>Eukaryota</taxon>
        <taxon>Fungi</taxon>
        <taxon>Fungi incertae sedis</taxon>
        <taxon>Mucoromycota</taxon>
        <taxon>Mortierellomycotina</taxon>
        <taxon>Mortierellomycetes</taxon>
        <taxon>Mortierellales</taxon>
        <taxon>Mortierellaceae</taxon>
        <taxon>Modicella</taxon>
    </lineage>
</organism>
<proteinExistence type="predicted"/>
<dbReference type="AlphaFoldDB" id="A0A9P6M7P3"/>
<sequence>MTRYNGTLKNIVNYICAIPSDILYLTQQALITFKILPSSFTVRVVSAVIKLKQYTRLDVRSGSKSDTKELLHVLLKDGWPVPEAHKSWQRTIVVPFPGAPELTPMIRTEMITKTHKLKLIMQVKVGPRNDKHELRVESGHQASRILASTSIGIYLVLT</sequence>
<dbReference type="OrthoDB" id="2333384at2759"/>
<evidence type="ECO:0000313" key="2">
    <source>
        <dbReference type="Proteomes" id="UP000749646"/>
    </source>
</evidence>
<dbReference type="Proteomes" id="UP000749646">
    <property type="component" value="Unassembled WGS sequence"/>
</dbReference>